<dbReference type="AlphaFoldDB" id="A0A117NSM4"/>
<evidence type="ECO:0000313" key="3">
    <source>
        <dbReference type="EMBL" id="KUM66619.1"/>
    </source>
</evidence>
<evidence type="ECO:0000256" key="1">
    <source>
        <dbReference type="SAM" id="MobiDB-lite"/>
    </source>
</evidence>
<protein>
    <submittedName>
        <fullName evidence="3">Uncharacterized protein</fullName>
    </submittedName>
</protein>
<reference evidence="3 4" key="1">
    <citation type="submission" date="2015-10" db="EMBL/GenBank/DDBJ databases">
        <title>Genome sequencing of Penicillium freii.</title>
        <authorList>
            <person name="Nguyen H.D."/>
            <person name="Visagie C.M."/>
            <person name="Seifert K.A."/>
        </authorList>
    </citation>
    <scope>NUCLEOTIDE SEQUENCE [LARGE SCALE GENOMIC DNA]</scope>
    <source>
        <strain evidence="3 4">DAOM 242723</strain>
    </source>
</reference>
<proteinExistence type="predicted"/>
<sequence length="259" mass="28834">MFPKILLSVIFLLGLLGSVLAVGELKITRDTSIGSDRQAYNSKCTFKTQPEDADFLKMIEAAYNEMQDIPTSRRGKDALPSAMIGLSINNEVYFASSVKSKRQFIYETVSWAGGDGTVNPPLPDNFKEVTDALRSCADDHRTSNPDADPARPQHGNQASCGEIMSTLLWMVDNKNESPKDHNPKIAAWDKNGYLPPCSSDPEDVKWGCAQWTQKMGFQVVQKIDDLPDDYTKPEKSEPVQLAKCLEVEVDEDETNQIQK</sequence>
<name>A0A117NSM4_PENFR</name>
<keyword evidence="2" id="KW-0732">Signal</keyword>
<accession>A0A117NSM4</accession>
<feature type="chain" id="PRO_5007152298" evidence="2">
    <location>
        <begin position="22"/>
        <end position="259"/>
    </location>
</feature>
<feature type="compositionally biased region" description="Basic and acidic residues" evidence="1">
    <location>
        <begin position="137"/>
        <end position="151"/>
    </location>
</feature>
<keyword evidence="4" id="KW-1185">Reference proteome</keyword>
<feature type="signal peptide" evidence="2">
    <location>
        <begin position="1"/>
        <end position="21"/>
    </location>
</feature>
<dbReference type="EMBL" id="LLXE01000006">
    <property type="protein sequence ID" value="KUM66619.1"/>
    <property type="molecule type" value="Genomic_DNA"/>
</dbReference>
<feature type="region of interest" description="Disordered" evidence="1">
    <location>
        <begin position="137"/>
        <end position="157"/>
    </location>
</feature>
<comment type="caution">
    <text evidence="3">The sequence shown here is derived from an EMBL/GenBank/DDBJ whole genome shotgun (WGS) entry which is preliminary data.</text>
</comment>
<organism evidence="3 4">
    <name type="scientific">Penicillium freii</name>
    <dbReference type="NCBI Taxonomy" id="48697"/>
    <lineage>
        <taxon>Eukaryota</taxon>
        <taxon>Fungi</taxon>
        <taxon>Dikarya</taxon>
        <taxon>Ascomycota</taxon>
        <taxon>Pezizomycotina</taxon>
        <taxon>Eurotiomycetes</taxon>
        <taxon>Eurotiomycetidae</taxon>
        <taxon>Eurotiales</taxon>
        <taxon>Aspergillaceae</taxon>
        <taxon>Penicillium</taxon>
    </lineage>
</organism>
<gene>
    <name evidence="3" type="ORF">ACN42_g473</name>
</gene>
<dbReference type="Proteomes" id="UP000055045">
    <property type="component" value="Unassembled WGS sequence"/>
</dbReference>
<evidence type="ECO:0000313" key="4">
    <source>
        <dbReference type="Proteomes" id="UP000055045"/>
    </source>
</evidence>
<evidence type="ECO:0000256" key="2">
    <source>
        <dbReference type="SAM" id="SignalP"/>
    </source>
</evidence>